<dbReference type="SMART" id="SM00398">
    <property type="entry name" value="HMG"/>
    <property type="match status" value="1"/>
</dbReference>
<dbReference type="Gene3D" id="1.10.20.10">
    <property type="entry name" value="Histone, subunit A"/>
    <property type="match status" value="1"/>
</dbReference>
<dbReference type="SUPFAM" id="SSF47095">
    <property type="entry name" value="HMG-box"/>
    <property type="match status" value="1"/>
</dbReference>
<name>A0ABP0VJN3_9BRYO</name>
<evidence type="ECO:0000313" key="5">
    <source>
        <dbReference type="Proteomes" id="UP001497444"/>
    </source>
</evidence>
<feature type="region of interest" description="Disordered" evidence="2">
    <location>
        <begin position="1"/>
        <end position="23"/>
    </location>
</feature>
<feature type="region of interest" description="Disordered" evidence="2">
    <location>
        <begin position="339"/>
        <end position="374"/>
    </location>
</feature>
<dbReference type="Proteomes" id="UP001497444">
    <property type="component" value="Unassembled WGS sequence"/>
</dbReference>
<dbReference type="CDD" id="cd00084">
    <property type="entry name" value="HMG-box_SF"/>
    <property type="match status" value="1"/>
</dbReference>
<dbReference type="EMBL" id="CAXAQS010000972">
    <property type="protein sequence ID" value="CAK9254053.1"/>
    <property type="molecule type" value="Genomic_DNA"/>
</dbReference>
<dbReference type="InterPro" id="IPR009071">
    <property type="entry name" value="HMG_box_dom"/>
</dbReference>
<dbReference type="Pfam" id="PF00808">
    <property type="entry name" value="CBFD_NFYB_HMF"/>
    <property type="match status" value="1"/>
</dbReference>
<feature type="compositionally biased region" description="Basic residues" evidence="2">
    <location>
        <begin position="365"/>
        <end position="374"/>
    </location>
</feature>
<evidence type="ECO:0000313" key="4">
    <source>
        <dbReference type="EMBL" id="CAK9254053.1"/>
    </source>
</evidence>
<dbReference type="Pfam" id="PF00505">
    <property type="entry name" value="HMG_box"/>
    <property type="match status" value="1"/>
</dbReference>
<reference evidence="4" key="1">
    <citation type="submission" date="2024-02" db="EMBL/GenBank/DDBJ databases">
        <authorList>
            <consortium name="ELIXIR-Norway"/>
            <consortium name="Elixir Norway"/>
        </authorList>
    </citation>
    <scope>NUCLEOTIDE SEQUENCE</scope>
</reference>
<feature type="domain" description="HMG box" evidence="3">
    <location>
        <begin position="143"/>
        <end position="215"/>
    </location>
</feature>
<feature type="DNA-binding region" description="HMG box" evidence="1">
    <location>
        <begin position="143"/>
        <end position="215"/>
    </location>
</feature>
<keyword evidence="1" id="KW-0539">Nucleus</keyword>
<keyword evidence="1" id="KW-0238">DNA-binding</keyword>
<dbReference type="InterPro" id="IPR009072">
    <property type="entry name" value="Histone-fold"/>
</dbReference>
<dbReference type="SUPFAM" id="SSF47113">
    <property type="entry name" value="Histone-fold"/>
    <property type="match status" value="1"/>
</dbReference>
<dbReference type="CDD" id="cd22929">
    <property type="entry name" value="HFD_POLE4-like"/>
    <property type="match status" value="1"/>
</dbReference>
<dbReference type="InterPro" id="IPR036910">
    <property type="entry name" value="HMG_box_dom_sf"/>
</dbReference>
<evidence type="ECO:0000256" key="2">
    <source>
        <dbReference type="SAM" id="MobiDB-lite"/>
    </source>
</evidence>
<dbReference type="InterPro" id="IPR003958">
    <property type="entry name" value="CBFA_NFYB_domain"/>
</dbReference>
<sequence length="374" mass="40041">MASMHAEEEEGTDAGSRCFEKELEESPEMCGVASDVEVFEGIPPVKSRDEESQIMDSFAADQEVVIVESAAKESNKKKRLALASNADDIQQNRTVVLEATDAQELQTVDSLEENQEAASEGDNARAVNGAVVSTDTNKSAPGNTKKLSSYFSFANENREAVKAELQVAGKPATASAVAKVLGERWRALTDAEKQAFSRQQDRSNKKSSCLLTTRRKPQQAKDMPVAQCEFSAGDGGDGSPDEGDGNLGAEEFTAPFPQSRVKRIIKLDPDIKLVASDGIALITQATALFLESLAAAVFSSMVQSKHKSVRGQHVILAAKSSRRFCDCVGNDIASLLNTSSQLGDESDGEVEADEDGNDGATLAQPHRKKAARKV</sequence>
<dbReference type="PROSITE" id="PS50118">
    <property type="entry name" value="HMG_BOX_2"/>
    <property type="match status" value="1"/>
</dbReference>
<protein>
    <recommendedName>
        <fullName evidence="3">HMG box domain-containing protein</fullName>
    </recommendedName>
</protein>
<feature type="compositionally biased region" description="Basic and acidic residues" evidence="2">
    <location>
        <begin position="192"/>
        <end position="204"/>
    </location>
</feature>
<gene>
    <name evidence="4" type="ORF">CSSPJE1EN1_LOCUS29431</name>
</gene>
<proteinExistence type="predicted"/>
<organism evidence="4 5">
    <name type="scientific">Sphagnum jensenii</name>
    <dbReference type="NCBI Taxonomy" id="128206"/>
    <lineage>
        <taxon>Eukaryota</taxon>
        <taxon>Viridiplantae</taxon>
        <taxon>Streptophyta</taxon>
        <taxon>Embryophyta</taxon>
        <taxon>Bryophyta</taxon>
        <taxon>Sphagnophytina</taxon>
        <taxon>Sphagnopsida</taxon>
        <taxon>Sphagnales</taxon>
        <taxon>Sphagnaceae</taxon>
        <taxon>Sphagnum</taxon>
    </lineage>
</organism>
<evidence type="ECO:0000256" key="1">
    <source>
        <dbReference type="PROSITE-ProRule" id="PRU00267"/>
    </source>
</evidence>
<keyword evidence="5" id="KW-1185">Reference proteome</keyword>
<evidence type="ECO:0000259" key="3">
    <source>
        <dbReference type="PROSITE" id="PS50118"/>
    </source>
</evidence>
<feature type="compositionally biased region" description="Acidic residues" evidence="2">
    <location>
        <begin position="344"/>
        <end position="357"/>
    </location>
</feature>
<dbReference type="Gene3D" id="1.10.30.10">
    <property type="entry name" value="High mobility group box domain"/>
    <property type="match status" value="1"/>
</dbReference>
<comment type="caution">
    <text evidence="4">The sequence shown here is derived from an EMBL/GenBank/DDBJ whole genome shotgun (WGS) entry which is preliminary data.</text>
</comment>
<accession>A0ABP0VJN3</accession>
<feature type="region of interest" description="Disordered" evidence="2">
    <location>
        <begin position="192"/>
        <end position="252"/>
    </location>
</feature>